<accession>A0A4Y2CKI6</accession>
<proteinExistence type="predicted"/>
<dbReference type="Proteomes" id="UP000499080">
    <property type="component" value="Unassembled WGS sequence"/>
</dbReference>
<keyword evidence="2" id="KW-1185">Reference proteome</keyword>
<evidence type="ECO:0000313" key="2">
    <source>
        <dbReference type="Proteomes" id="UP000499080"/>
    </source>
</evidence>
<dbReference type="AlphaFoldDB" id="A0A4Y2CKI6"/>
<sequence length="109" mass="12283">MYVGLVHIKSDDECPTSSRWYGAEVWRKESRIRCPPPNMTMVQNDERPRSLVVRSRLRGQMAPGPKPDSTEESPWKLVWSTLNPPGPNVLPLVWRGSLEGGKPNQVSSS</sequence>
<name>A0A4Y2CKI6_ARAVE</name>
<dbReference type="EMBL" id="BGPR01239432">
    <property type="protein sequence ID" value="GBM04454.1"/>
    <property type="molecule type" value="Genomic_DNA"/>
</dbReference>
<protein>
    <submittedName>
        <fullName evidence="1">Uncharacterized protein</fullName>
    </submittedName>
</protein>
<evidence type="ECO:0000313" key="1">
    <source>
        <dbReference type="EMBL" id="GBM04454.1"/>
    </source>
</evidence>
<organism evidence="1 2">
    <name type="scientific">Araneus ventricosus</name>
    <name type="common">Orbweaver spider</name>
    <name type="synonym">Epeira ventricosa</name>
    <dbReference type="NCBI Taxonomy" id="182803"/>
    <lineage>
        <taxon>Eukaryota</taxon>
        <taxon>Metazoa</taxon>
        <taxon>Ecdysozoa</taxon>
        <taxon>Arthropoda</taxon>
        <taxon>Chelicerata</taxon>
        <taxon>Arachnida</taxon>
        <taxon>Araneae</taxon>
        <taxon>Araneomorphae</taxon>
        <taxon>Entelegynae</taxon>
        <taxon>Araneoidea</taxon>
        <taxon>Araneidae</taxon>
        <taxon>Araneus</taxon>
    </lineage>
</organism>
<gene>
    <name evidence="1" type="ORF">AVEN_146907_1</name>
</gene>
<reference evidence="1 2" key="1">
    <citation type="journal article" date="2019" name="Sci. Rep.">
        <title>Orb-weaving spider Araneus ventricosus genome elucidates the spidroin gene catalogue.</title>
        <authorList>
            <person name="Kono N."/>
            <person name="Nakamura H."/>
            <person name="Ohtoshi R."/>
            <person name="Moran D.A.P."/>
            <person name="Shinohara A."/>
            <person name="Yoshida Y."/>
            <person name="Fujiwara M."/>
            <person name="Mori M."/>
            <person name="Tomita M."/>
            <person name="Arakawa K."/>
        </authorList>
    </citation>
    <scope>NUCLEOTIDE SEQUENCE [LARGE SCALE GENOMIC DNA]</scope>
</reference>
<comment type="caution">
    <text evidence="1">The sequence shown here is derived from an EMBL/GenBank/DDBJ whole genome shotgun (WGS) entry which is preliminary data.</text>
</comment>